<dbReference type="CDD" id="cd03064">
    <property type="entry name" value="TRX_Fd_NuoE"/>
    <property type="match status" value="1"/>
</dbReference>
<keyword evidence="4" id="KW-1278">Translocase</keyword>
<feature type="binding site" evidence="9">
    <location>
        <position position="169"/>
    </location>
    <ligand>
        <name>[2Fe-2S] cluster</name>
        <dbReference type="ChEBI" id="CHEBI:190135"/>
    </ligand>
</feature>
<dbReference type="InterPro" id="IPR041921">
    <property type="entry name" value="NuoE_N"/>
</dbReference>
<dbReference type="Gene3D" id="1.10.10.1590">
    <property type="entry name" value="NADH-quinone oxidoreductase subunit E"/>
    <property type="match status" value="1"/>
</dbReference>
<evidence type="ECO:0000256" key="1">
    <source>
        <dbReference type="ARBA" id="ARBA00010643"/>
    </source>
</evidence>
<evidence type="ECO:0000313" key="12">
    <source>
        <dbReference type="Proteomes" id="UP000037069"/>
    </source>
</evidence>
<evidence type="ECO:0000256" key="8">
    <source>
        <dbReference type="ARBA" id="ARBA00034078"/>
    </source>
</evidence>
<keyword evidence="2 9" id="KW-0001">2Fe-2S</keyword>
<dbReference type="OMA" id="IMSIYPE"/>
<dbReference type="FunFam" id="1.10.10.1590:FF:000001">
    <property type="entry name" value="NADH-quinone oxidoreductase subunit E"/>
    <property type="match status" value="1"/>
</dbReference>
<protein>
    <recommendedName>
        <fullName evidence="13">NADH dehydrogenase [ubiquinone] flavoprotein 2, mitochondrial</fullName>
    </recommendedName>
</protein>
<dbReference type="PROSITE" id="PS01099">
    <property type="entry name" value="COMPLEX1_24K"/>
    <property type="match status" value="1"/>
</dbReference>
<evidence type="ECO:0000256" key="7">
    <source>
        <dbReference type="ARBA" id="ARBA00023027"/>
    </source>
</evidence>
<dbReference type="NCBIfam" id="NF005725">
    <property type="entry name" value="PRK07539.1-5"/>
    <property type="match status" value="1"/>
</dbReference>
<evidence type="ECO:0000256" key="3">
    <source>
        <dbReference type="ARBA" id="ARBA00022723"/>
    </source>
</evidence>
<feature type="binding site" evidence="9">
    <location>
        <position position="133"/>
    </location>
    <ligand>
        <name>[2Fe-2S] cluster</name>
        <dbReference type="ChEBI" id="CHEBI:190135"/>
    </ligand>
</feature>
<dbReference type="GO" id="GO:0046872">
    <property type="term" value="F:metal ion binding"/>
    <property type="evidence" value="ECO:0007669"/>
    <property type="project" value="UniProtKB-KW"/>
</dbReference>
<dbReference type="AlphaFoldDB" id="A0A0L0C7Q2"/>
<dbReference type="GO" id="GO:0098796">
    <property type="term" value="C:membrane protein complex"/>
    <property type="evidence" value="ECO:0007669"/>
    <property type="project" value="UniProtKB-ARBA"/>
</dbReference>
<evidence type="ECO:0000256" key="6">
    <source>
        <dbReference type="ARBA" id="ARBA00023014"/>
    </source>
</evidence>
<evidence type="ECO:0000256" key="10">
    <source>
        <dbReference type="SAM" id="MobiDB-lite"/>
    </source>
</evidence>
<dbReference type="NCBIfam" id="NF005722">
    <property type="entry name" value="PRK07539.1-2"/>
    <property type="match status" value="1"/>
</dbReference>
<comment type="cofactor">
    <cofactor evidence="8">
        <name>[2Fe-2S] cluster</name>
        <dbReference type="ChEBI" id="CHEBI:190135"/>
    </cofactor>
</comment>
<evidence type="ECO:0000256" key="4">
    <source>
        <dbReference type="ARBA" id="ARBA00022967"/>
    </source>
</evidence>
<sequence length="242" mass="26947">MLANCATKTLQYVRGSLRTIASSAVNRSDNLFVHRDTPEDNPDIPFEFTPENKKRVEAILSIYPEGHKRGAMIPLLDLAQRQYGWLPISAMHKVAEILELPNMRVYEVATFYTMFMRKPTGKYHIQVCTTTPCWLRGSDEILETCKKTLNIGVGETTKDMKFTISEVECLGACVNAPMVAINDDYYEDLTAKDMQAILADCKADRVSPPGPRNGRFASEPKGEPTSLTEEPKGPGFGIQPGL</sequence>
<dbReference type="InterPro" id="IPR042128">
    <property type="entry name" value="NuoE_dom"/>
</dbReference>
<evidence type="ECO:0000256" key="5">
    <source>
        <dbReference type="ARBA" id="ARBA00023004"/>
    </source>
</evidence>
<feature type="region of interest" description="Disordered" evidence="10">
    <location>
        <begin position="203"/>
        <end position="242"/>
    </location>
</feature>
<dbReference type="InterPro" id="IPR036249">
    <property type="entry name" value="Thioredoxin-like_sf"/>
</dbReference>
<comment type="caution">
    <text evidence="11">The sequence shown here is derived from an EMBL/GenBank/DDBJ whole genome shotgun (WGS) entry which is preliminary data.</text>
</comment>
<dbReference type="NCBIfam" id="TIGR01958">
    <property type="entry name" value="nuoE_fam"/>
    <property type="match status" value="1"/>
</dbReference>
<feature type="binding site" evidence="9">
    <location>
        <position position="173"/>
    </location>
    <ligand>
        <name>[2Fe-2S] cluster</name>
        <dbReference type="ChEBI" id="CHEBI:190135"/>
    </ligand>
</feature>
<comment type="cofactor">
    <cofactor evidence="9">
        <name>[2Fe-2S] cluster</name>
        <dbReference type="ChEBI" id="CHEBI:190135"/>
    </cofactor>
    <text evidence="9">Binds 1 [2Fe-2S] cluster.</text>
</comment>
<feature type="binding site" evidence="9">
    <location>
        <position position="128"/>
    </location>
    <ligand>
        <name>[2Fe-2S] cluster</name>
        <dbReference type="ChEBI" id="CHEBI:190135"/>
    </ligand>
</feature>
<dbReference type="STRING" id="7375.A0A0L0C7Q2"/>
<dbReference type="PANTHER" id="PTHR10371">
    <property type="entry name" value="NADH DEHYDROGENASE UBIQUINONE FLAVOPROTEIN 2, MITOCHONDRIAL"/>
    <property type="match status" value="1"/>
</dbReference>
<keyword evidence="5 9" id="KW-0408">Iron</keyword>
<evidence type="ECO:0000256" key="9">
    <source>
        <dbReference type="PIRSR" id="PIRSR000216-1"/>
    </source>
</evidence>
<dbReference type="Gene3D" id="3.40.30.10">
    <property type="entry name" value="Glutaredoxin"/>
    <property type="match status" value="1"/>
</dbReference>
<dbReference type="EMBL" id="JRES01000777">
    <property type="protein sequence ID" value="KNC28418.1"/>
    <property type="molecule type" value="Genomic_DNA"/>
</dbReference>
<keyword evidence="12" id="KW-1185">Reference proteome</keyword>
<dbReference type="GO" id="GO:1902494">
    <property type="term" value="C:catalytic complex"/>
    <property type="evidence" value="ECO:0007669"/>
    <property type="project" value="UniProtKB-ARBA"/>
</dbReference>
<dbReference type="Pfam" id="PF01257">
    <property type="entry name" value="2Fe-2S_thioredx"/>
    <property type="match status" value="1"/>
</dbReference>
<keyword evidence="6 9" id="KW-0411">Iron-sulfur</keyword>
<dbReference type="GO" id="GO:0005743">
    <property type="term" value="C:mitochondrial inner membrane"/>
    <property type="evidence" value="ECO:0007669"/>
    <property type="project" value="UniProtKB-ARBA"/>
</dbReference>
<dbReference type="FunFam" id="3.40.30.10:FF:000022">
    <property type="entry name" value="NADH dehydrogenase flavoprotein 2, mitochondrial"/>
    <property type="match status" value="1"/>
</dbReference>
<keyword evidence="7" id="KW-0520">NAD</keyword>
<dbReference type="GO" id="GO:0051537">
    <property type="term" value="F:2 iron, 2 sulfur cluster binding"/>
    <property type="evidence" value="ECO:0007669"/>
    <property type="project" value="UniProtKB-KW"/>
</dbReference>
<proteinExistence type="inferred from homology"/>
<dbReference type="GO" id="GO:0008137">
    <property type="term" value="F:NADH dehydrogenase (ubiquinone) activity"/>
    <property type="evidence" value="ECO:0007669"/>
    <property type="project" value="UniProtKB-ARBA"/>
</dbReference>
<dbReference type="GO" id="GO:0006120">
    <property type="term" value="P:mitochondrial electron transport, NADH to ubiquinone"/>
    <property type="evidence" value="ECO:0007669"/>
    <property type="project" value="UniProtKB-ARBA"/>
</dbReference>
<evidence type="ECO:0000256" key="2">
    <source>
        <dbReference type="ARBA" id="ARBA00022714"/>
    </source>
</evidence>
<reference evidence="11 12" key="1">
    <citation type="journal article" date="2015" name="Nat. Commun.">
        <title>Lucilia cuprina genome unlocks parasitic fly biology to underpin future interventions.</title>
        <authorList>
            <person name="Anstead C.A."/>
            <person name="Korhonen P.K."/>
            <person name="Young N.D."/>
            <person name="Hall R.S."/>
            <person name="Jex A.R."/>
            <person name="Murali S.C."/>
            <person name="Hughes D.S."/>
            <person name="Lee S.F."/>
            <person name="Perry T."/>
            <person name="Stroehlein A.J."/>
            <person name="Ansell B.R."/>
            <person name="Breugelmans B."/>
            <person name="Hofmann A."/>
            <person name="Qu J."/>
            <person name="Dugan S."/>
            <person name="Lee S.L."/>
            <person name="Chao H."/>
            <person name="Dinh H."/>
            <person name="Han Y."/>
            <person name="Doddapaneni H.V."/>
            <person name="Worley K.C."/>
            <person name="Muzny D.M."/>
            <person name="Ioannidis P."/>
            <person name="Waterhouse R.M."/>
            <person name="Zdobnov E.M."/>
            <person name="James P.J."/>
            <person name="Bagnall N.H."/>
            <person name="Kotze A.C."/>
            <person name="Gibbs R.A."/>
            <person name="Richards S."/>
            <person name="Batterham P."/>
            <person name="Gasser R.B."/>
        </authorList>
    </citation>
    <scope>NUCLEOTIDE SEQUENCE [LARGE SCALE GENOMIC DNA]</scope>
    <source>
        <strain evidence="11 12">LS</strain>
        <tissue evidence="11">Full body</tissue>
    </source>
</reference>
<evidence type="ECO:0008006" key="13">
    <source>
        <dbReference type="Google" id="ProtNLM"/>
    </source>
</evidence>
<name>A0A0L0C7Q2_LUCCU</name>
<dbReference type="PIRSF" id="PIRSF000216">
    <property type="entry name" value="NADH_DH_24kDa"/>
    <property type="match status" value="1"/>
</dbReference>
<dbReference type="Proteomes" id="UP000037069">
    <property type="component" value="Unassembled WGS sequence"/>
</dbReference>
<keyword evidence="3 9" id="KW-0479">Metal-binding</keyword>
<evidence type="ECO:0000313" key="11">
    <source>
        <dbReference type="EMBL" id="KNC28418.1"/>
    </source>
</evidence>
<organism evidence="11 12">
    <name type="scientific">Lucilia cuprina</name>
    <name type="common">Green bottle fly</name>
    <name type="synonym">Australian sheep blowfly</name>
    <dbReference type="NCBI Taxonomy" id="7375"/>
    <lineage>
        <taxon>Eukaryota</taxon>
        <taxon>Metazoa</taxon>
        <taxon>Ecdysozoa</taxon>
        <taxon>Arthropoda</taxon>
        <taxon>Hexapoda</taxon>
        <taxon>Insecta</taxon>
        <taxon>Pterygota</taxon>
        <taxon>Neoptera</taxon>
        <taxon>Endopterygota</taxon>
        <taxon>Diptera</taxon>
        <taxon>Brachycera</taxon>
        <taxon>Muscomorpha</taxon>
        <taxon>Oestroidea</taxon>
        <taxon>Calliphoridae</taxon>
        <taxon>Luciliinae</taxon>
        <taxon>Lucilia</taxon>
    </lineage>
</organism>
<dbReference type="OrthoDB" id="10254187at2759"/>
<comment type="similarity">
    <text evidence="1">Belongs to the complex I 24 kDa subunit family.</text>
</comment>
<dbReference type="PANTHER" id="PTHR10371:SF3">
    <property type="entry name" value="NADH DEHYDROGENASE [UBIQUINONE] FLAVOPROTEIN 2, MITOCHONDRIAL"/>
    <property type="match status" value="1"/>
</dbReference>
<dbReference type="SUPFAM" id="SSF52833">
    <property type="entry name" value="Thioredoxin-like"/>
    <property type="match status" value="1"/>
</dbReference>
<accession>A0A0L0C7Q2</accession>
<dbReference type="GO" id="GO:0003954">
    <property type="term" value="F:NADH dehydrogenase activity"/>
    <property type="evidence" value="ECO:0007669"/>
    <property type="project" value="TreeGrafter"/>
</dbReference>
<dbReference type="InterPro" id="IPR002023">
    <property type="entry name" value="NuoE-like"/>
</dbReference>
<gene>
    <name evidence="11" type="ORF">FF38_02129</name>
</gene>